<dbReference type="InterPro" id="IPR036615">
    <property type="entry name" value="Mur_ligase_C_dom_sf"/>
</dbReference>
<evidence type="ECO:0000256" key="2">
    <source>
        <dbReference type="ARBA" id="ARBA00004752"/>
    </source>
</evidence>
<dbReference type="SUPFAM" id="SSF53623">
    <property type="entry name" value="MurD-like peptide ligases, catalytic domain"/>
    <property type="match status" value="1"/>
</dbReference>
<dbReference type="PANTHER" id="PTHR43692">
    <property type="entry name" value="UDP-N-ACETYLMURAMOYLALANINE--D-GLUTAMATE LIGASE"/>
    <property type="match status" value="1"/>
</dbReference>
<dbReference type="Gene3D" id="3.40.50.720">
    <property type="entry name" value="NAD(P)-binding Rossmann-like Domain"/>
    <property type="match status" value="1"/>
</dbReference>
<evidence type="ECO:0000256" key="4">
    <source>
        <dbReference type="ARBA" id="ARBA00022598"/>
    </source>
</evidence>
<dbReference type="InterPro" id="IPR013221">
    <property type="entry name" value="Mur_ligase_cen"/>
</dbReference>
<dbReference type="GO" id="GO:0008764">
    <property type="term" value="F:UDP-N-acetylmuramoylalanine-D-glutamate ligase activity"/>
    <property type="evidence" value="ECO:0007669"/>
    <property type="project" value="UniProtKB-UniRule"/>
</dbReference>
<dbReference type="InterPro" id="IPR018109">
    <property type="entry name" value="Folylpolyglutamate_synth_CS"/>
</dbReference>
<feature type="domain" description="Mur ligase central" evidence="10">
    <location>
        <begin position="144"/>
        <end position="269"/>
    </location>
</feature>
<name>A0A2M6WKJ3_9BACT</name>
<organism evidence="11 12">
    <name type="scientific">Candidatus Harrisonbacteria bacterium CG10_big_fil_rev_8_21_14_0_10_38_8</name>
    <dbReference type="NCBI Taxonomy" id="1974582"/>
    <lineage>
        <taxon>Bacteria</taxon>
        <taxon>Candidatus Harrisoniibacteriota</taxon>
    </lineage>
</organism>
<keyword evidence="9" id="KW-0961">Cell wall biogenesis/degradation</keyword>
<dbReference type="EC" id="6.3.2.9" evidence="9"/>
<keyword evidence="8 9" id="KW-0131">Cell cycle</keyword>
<dbReference type="GO" id="GO:0009252">
    <property type="term" value="P:peptidoglycan biosynthetic process"/>
    <property type="evidence" value="ECO:0007669"/>
    <property type="project" value="UniProtKB-UniRule"/>
</dbReference>
<dbReference type="GO" id="GO:0051301">
    <property type="term" value="P:cell division"/>
    <property type="evidence" value="ECO:0007669"/>
    <property type="project" value="UniProtKB-KW"/>
</dbReference>
<evidence type="ECO:0000313" key="12">
    <source>
        <dbReference type="Proteomes" id="UP000229112"/>
    </source>
</evidence>
<comment type="caution">
    <text evidence="11">The sequence shown here is derived from an EMBL/GenBank/DDBJ whole genome shotgun (WGS) entry which is preliminary data.</text>
</comment>
<evidence type="ECO:0000313" key="11">
    <source>
        <dbReference type="EMBL" id="PIT93321.1"/>
    </source>
</evidence>
<evidence type="ECO:0000256" key="1">
    <source>
        <dbReference type="ARBA" id="ARBA00004496"/>
    </source>
</evidence>
<evidence type="ECO:0000256" key="7">
    <source>
        <dbReference type="ARBA" id="ARBA00022840"/>
    </source>
</evidence>
<dbReference type="Pfam" id="PF08245">
    <property type="entry name" value="Mur_ligase_M"/>
    <property type="match status" value="1"/>
</dbReference>
<keyword evidence="9" id="KW-0573">Peptidoglycan synthesis</keyword>
<dbReference type="EMBL" id="PFAY01000003">
    <property type="protein sequence ID" value="PIT93321.1"/>
    <property type="molecule type" value="Genomic_DNA"/>
</dbReference>
<dbReference type="PANTHER" id="PTHR43692:SF1">
    <property type="entry name" value="UDP-N-ACETYLMURAMOYLALANINE--D-GLUTAMATE LIGASE"/>
    <property type="match status" value="1"/>
</dbReference>
<reference evidence="12" key="1">
    <citation type="submission" date="2017-09" db="EMBL/GenBank/DDBJ databases">
        <title>Depth-based differentiation of microbial function through sediment-hosted aquifers and enrichment of novel symbionts in the deep terrestrial subsurface.</title>
        <authorList>
            <person name="Probst A.J."/>
            <person name="Ladd B."/>
            <person name="Jarett J.K."/>
            <person name="Geller-Mcgrath D.E."/>
            <person name="Sieber C.M.K."/>
            <person name="Emerson J.B."/>
            <person name="Anantharaman K."/>
            <person name="Thomas B.C."/>
            <person name="Malmstrom R."/>
            <person name="Stieglmeier M."/>
            <person name="Klingl A."/>
            <person name="Woyke T."/>
            <person name="Ryan C.M."/>
            <person name="Banfield J.F."/>
        </authorList>
    </citation>
    <scope>NUCLEOTIDE SEQUENCE [LARGE SCALE GENOMIC DNA]</scope>
</reference>
<comment type="pathway">
    <text evidence="2 9">Cell wall biogenesis; peptidoglycan biosynthesis.</text>
</comment>
<protein>
    <recommendedName>
        <fullName evidence="9">UDP-N-acetylmuramoylalanine--D-glutamate ligase</fullName>
        <ecNumber evidence="9">6.3.2.9</ecNumber>
    </recommendedName>
    <alternativeName>
        <fullName evidence="9">D-glutamic acid-adding enzyme</fullName>
    </alternativeName>
    <alternativeName>
        <fullName evidence="9">UDP-N-acetylmuramoyl-L-alanyl-D-glutamate synthetase</fullName>
    </alternativeName>
</protein>
<evidence type="ECO:0000256" key="6">
    <source>
        <dbReference type="ARBA" id="ARBA00022741"/>
    </source>
</evidence>
<dbReference type="InterPro" id="IPR005762">
    <property type="entry name" value="MurD"/>
</dbReference>
<proteinExistence type="inferred from homology"/>
<dbReference type="SUPFAM" id="SSF53244">
    <property type="entry name" value="MurD-like peptide ligases, peptide-binding domain"/>
    <property type="match status" value="1"/>
</dbReference>
<dbReference type="Pfam" id="PF21799">
    <property type="entry name" value="MurD-like_N"/>
    <property type="match status" value="1"/>
</dbReference>
<dbReference type="PROSITE" id="PS01011">
    <property type="entry name" value="FOLYLPOLYGLU_SYNT_1"/>
    <property type="match status" value="1"/>
</dbReference>
<comment type="subcellular location">
    <subcellularLocation>
        <location evidence="1 9">Cytoplasm</location>
    </subcellularLocation>
</comment>
<dbReference type="GO" id="GO:0005737">
    <property type="term" value="C:cytoplasm"/>
    <property type="evidence" value="ECO:0007669"/>
    <property type="project" value="UniProtKB-SubCell"/>
</dbReference>
<keyword evidence="7 9" id="KW-0067">ATP-binding</keyword>
<evidence type="ECO:0000256" key="8">
    <source>
        <dbReference type="ARBA" id="ARBA00023306"/>
    </source>
</evidence>
<keyword evidence="9" id="KW-0133">Cell shape</keyword>
<evidence type="ECO:0000259" key="10">
    <source>
        <dbReference type="Pfam" id="PF08245"/>
    </source>
</evidence>
<sequence>MLEPDEIPFLHSPMFVDVEYTSIFLRVWSKKSIIIANMRIGIIGFGREGQSALKYLKKHPEYRDAEFVILDSREELELPSGVGKELGSSYLKNLTDFDLLVRSPGVYAEKTELRNARKKGVRVTTGSNLFFEAIRDSGVRVIGVTGTKGKGTVSTLIYNILKRAKKKVLLAGNIGKPVLDTVNLAVKSEFVVIEMSSFQLQDIERSPDIGVLLNITPDHMEVHKSFKEYVKAKSNLFNLQKSEDKIYCFLDSHKLVKKAKSEVVVVSSDGFDLFNREELKVIGRHNYLNCVMATIVARDLGVSDGDIRKAVLSFKGLAYRTQLSRRLKVRLPSIPGNFFINFYNDSAGTNPETASAAVLSFNSPIILIAGGKDKNLNYTGLAKAISASETRAVILYGENKEKINSSLSTLPKNISVHLVDDLESAVTYARILAQSLITKYLQSVVVLFSPASASFDMFLDYADRGNKFDEVVKNLKD</sequence>
<feature type="binding site" evidence="9">
    <location>
        <begin position="146"/>
        <end position="152"/>
    </location>
    <ligand>
        <name>ATP</name>
        <dbReference type="ChEBI" id="CHEBI:30616"/>
    </ligand>
</feature>
<evidence type="ECO:0000256" key="3">
    <source>
        <dbReference type="ARBA" id="ARBA00022490"/>
    </source>
</evidence>
<dbReference type="Gene3D" id="3.90.190.20">
    <property type="entry name" value="Mur ligase, C-terminal domain"/>
    <property type="match status" value="1"/>
</dbReference>
<evidence type="ECO:0000256" key="9">
    <source>
        <dbReference type="HAMAP-Rule" id="MF_00639"/>
    </source>
</evidence>
<keyword evidence="6 9" id="KW-0547">Nucleotide-binding</keyword>
<dbReference type="GO" id="GO:0004326">
    <property type="term" value="F:tetrahydrofolylpolyglutamate synthase activity"/>
    <property type="evidence" value="ECO:0007669"/>
    <property type="project" value="InterPro"/>
</dbReference>
<dbReference type="NCBIfam" id="TIGR01087">
    <property type="entry name" value="murD"/>
    <property type="match status" value="1"/>
</dbReference>
<comment type="catalytic activity">
    <reaction evidence="9">
        <text>UDP-N-acetyl-alpha-D-muramoyl-L-alanine + D-glutamate + ATP = UDP-N-acetyl-alpha-D-muramoyl-L-alanyl-D-glutamate + ADP + phosphate + H(+)</text>
        <dbReference type="Rhea" id="RHEA:16429"/>
        <dbReference type="ChEBI" id="CHEBI:15378"/>
        <dbReference type="ChEBI" id="CHEBI:29986"/>
        <dbReference type="ChEBI" id="CHEBI:30616"/>
        <dbReference type="ChEBI" id="CHEBI:43474"/>
        <dbReference type="ChEBI" id="CHEBI:83898"/>
        <dbReference type="ChEBI" id="CHEBI:83900"/>
        <dbReference type="ChEBI" id="CHEBI:456216"/>
        <dbReference type="EC" id="6.3.2.9"/>
    </reaction>
</comment>
<gene>
    <name evidence="9 11" type="primary">murD</name>
    <name evidence="11" type="ORF">COU06_00385</name>
</gene>
<dbReference type="UniPathway" id="UPA00219"/>
<comment type="function">
    <text evidence="9">Cell wall formation. Catalyzes the addition of glutamate to the nucleotide precursor UDP-N-acetylmuramoyl-L-alanine (UMA).</text>
</comment>
<comment type="similarity">
    <text evidence="9">Belongs to the MurCDEF family.</text>
</comment>
<dbReference type="GO" id="GO:0008360">
    <property type="term" value="P:regulation of cell shape"/>
    <property type="evidence" value="ECO:0007669"/>
    <property type="project" value="UniProtKB-KW"/>
</dbReference>
<keyword evidence="4 9" id="KW-0436">Ligase</keyword>
<dbReference type="Gene3D" id="3.40.1190.10">
    <property type="entry name" value="Mur-like, catalytic domain"/>
    <property type="match status" value="1"/>
</dbReference>
<dbReference type="AlphaFoldDB" id="A0A2M6WKJ3"/>
<dbReference type="HAMAP" id="MF_00639">
    <property type="entry name" value="MurD"/>
    <property type="match status" value="1"/>
</dbReference>
<keyword evidence="5 9" id="KW-0132">Cell division</keyword>
<dbReference type="InterPro" id="IPR036565">
    <property type="entry name" value="Mur-like_cat_sf"/>
</dbReference>
<accession>A0A2M6WKJ3</accession>
<keyword evidence="3 9" id="KW-0963">Cytoplasm</keyword>
<dbReference type="GO" id="GO:0071555">
    <property type="term" value="P:cell wall organization"/>
    <property type="evidence" value="ECO:0007669"/>
    <property type="project" value="UniProtKB-KW"/>
</dbReference>
<evidence type="ECO:0000256" key="5">
    <source>
        <dbReference type="ARBA" id="ARBA00022618"/>
    </source>
</evidence>
<dbReference type="GO" id="GO:0005524">
    <property type="term" value="F:ATP binding"/>
    <property type="evidence" value="ECO:0007669"/>
    <property type="project" value="UniProtKB-UniRule"/>
</dbReference>
<dbReference type="Proteomes" id="UP000229112">
    <property type="component" value="Unassembled WGS sequence"/>
</dbReference>